<keyword evidence="5" id="KW-0479">Metal-binding</keyword>
<dbReference type="GO" id="GO:0008413">
    <property type="term" value="F:8-oxo-7,8-dihydroguanosine triphosphate pyrophosphatase activity"/>
    <property type="evidence" value="ECO:0007669"/>
    <property type="project" value="TreeGrafter"/>
</dbReference>
<evidence type="ECO:0000256" key="4">
    <source>
        <dbReference type="ARBA" id="ARBA00022705"/>
    </source>
</evidence>
<dbReference type="Pfam" id="PF00293">
    <property type="entry name" value="NUDIX"/>
    <property type="match status" value="1"/>
</dbReference>
<dbReference type="PROSITE" id="PS51462">
    <property type="entry name" value="NUDIX"/>
    <property type="match status" value="1"/>
</dbReference>
<dbReference type="GO" id="GO:0035539">
    <property type="term" value="F:8-oxo-7,8-dihydrodeoxyguanosine triphosphate pyrophosphatase activity"/>
    <property type="evidence" value="ECO:0007669"/>
    <property type="project" value="UniProtKB-EC"/>
</dbReference>
<keyword evidence="8" id="KW-0460">Magnesium</keyword>
<proteinExistence type="inferred from homology"/>
<evidence type="ECO:0000313" key="14">
    <source>
        <dbReference type="EMBL" id="SDI09438.1"/>
    </source>
</evidence>
<evidence type="ECO:0000256" key="10">
    <source>
        <dbReference type="ARBA" id="ARBA00035861"/>
    </source>
</evidence>
<dbReference type="PANTHER" id="PTHR47707:SF1">
    <property type="entry name" value="NUDIX HYDROLASE FAMILY PROTEIN"/>
    <property type="match status" value="1"/>
</dbReference>
<evidence type="ECO:0000259" key="13">
    <source>
        <dbReference type="PROSITE" id="PS51462"/>
    </source>
</evidence>
<keyword evidence="9" id="KW-0234">DNA repair</keyword>
<dbReference type="AlphaFoldDB" id="A0A1G8HS02"/>
<dbReference type="GO" id="GO:0006260">
    <property type="term" value="P:DNA replication"/>
    <property type="evidence" value="ECO:0007669"/>
    <property type="project" value="UniProtKB-KW"/>
</dbReference>
<dbReference type="InterPro" id="IPR000086">
    <property type="entry name" value="NUDIX_hydrolase_dom"/>
</dbReference>
<dbReference type="PANTHER" id="PTHR47707">
    <property type="entry name" value="8-OXO-DGTP DIPHOSPHATASE"/>
    <property type="match status" value="1"/>
</dbReference>
<dbReference type="InterPro" id="IPR015797">
    <property type="entry name" value="NUDIX_hydrolase-like_dom_sf"/>
</dbReference>
<gene>
    <name evidence="14" type="ORF">SAMN05421804_101671</name>
</gene>
<evidence type="ECO:0000256" key="8">
    <source>
        <dbReference type="ARBA" id="ARBA00022842"/>
    </source>
</evidence>
<keyword evidence="7 12" id="KW-0378">Hydrolase</keyword>
<reference evidence="14 15" key="1">
    <citation type="submission" date="2016-10" db="EMBL/GenBank/DDBJ databases">
        <authorList>
            <person name="de Groot N.N."/>
        </authorList>
    </citation>
    <scope>NUCLEOTIDE SEQUENCE [LARGE SCALE GENOMIC DNA]</scope>
    <source>
        <strain evidence="14 15">CGMCC 1.5058</strain>
    </source>
</reference>
<comment type="similarity">
    <text evidence="2 12">Belongs to the Nudix hydrolase family.</text>
</comment>
<dbReference type="Proteomes" id="UP000183255">
    <property type="component" value="Unassembled WGS sequence"/>
</dbReference>
<dbReference type="SUPFAM" id="SSF55811">
    <property type="entry name" value="Nudix"/>
    <property type="match status" value="1"/>
</dbReference>
<evidence type="ECO:0000256" key="3">
    <source>
        <dbReference type="ARBA" id="ARBA00022457"/>
    </source>
</evidence>
<keyword evidence="4" id="KW-0235">DNA replication</keyword>
<dbReference type="EMBL" id="FNDZ01000001">
    <property type="protein sequence ID" value="SDI09438.1"/>
    <property type="molecule type" value="Genomic_DNA"/>
</dbReference>
<dbReference type="EC" id="3.6.1.55" evidence="11"/>
<feature type="domain" description="Nudix hydrolase" evidence="13">
    <location>
        <begin position="1"/>
        <end position="131"/>
    </location>
</feature>
<evidence type="ECO:0000256" key="5">
    <source>
        <dbReference type="ARBA" id="ARBA00022723"/>
    </source>
</evidence>
<evidence type="ECO:0000256" key="2">
    <source>
        <dbReference type="ARBA" id="ARBA00005582"/>
    </source>
</evidence>
<accession>A0A1G8HS02</accession>
<comment type="catalytic activity">
    <reaction evidence="10">
        <text>8-oxo-dGTP + H2O = 8-oxo-dGMP + diphosphate + H(+)</text>
        <dbReference type="Rhea" id="RHEA:31575"/>
        <dbReference type="ChEBI" id="CHEBI:15377"/>
        <dbReference type="ChEBI" id="CHEBI:15378"/>
        <dbReference type="ChEBI" id="CHEBI:33019"/>
        <dbReference type="ChEBI" id="CHEBI:63224"/>
        <dbReference type="ChEBI" id="CHEBI:77896"/>
        <dbReference type="EC" id="3.6.1.55"/>
    </reaction>
</comment>
<evidence type="ECO:0000256" key="7">
    <source>
        <dbReference type="ARBA" id="ARBA00022801"/>
    </source>
</evidence>
<dbReference type="PROSITE" id="PS00893">
    <property type="entry name" value="NUDIX_BOX"/>
    <property type="match status" value="1"/>
</dbReference>
<evidence type="ECO:0000256" key="1">
    <source>
        <dbReference type="ARBA" id="ARBA00001946"/>
    </source>
</evidence>
<dbReference type="GO" id="GO:0044715">
    <property type="term" value="F:8-oxo-dGDP phosphatase activity"/>
    <property type="evidence" value="ECO:0007669"/>
    <property type="project" value="TreeGrafter"/>
</dbReference>
<dbReference type="PRINTS" id="PR00502">
    <property type="entry name" value="NUDIXFAMILY"/>
</dbReference>
<dbReference type="RefSeq" id="WP_031574075.1">
    <property type="nucleotide sequence ID" value="NZ_FNDZ01000001.1"/>
</dbReference>
<protein>
    <recommendedName>
        <fullName evidence="11">8-oxo-dGTP diphosphatase</fullName>
        <ecNumber evidence="11">3.6.1.55</ecNumber>
    </recommendedName>
</protein>
<dbReference type="GO" id="GO:0046872">
    <property type="term" value="F:metal ion binding"/>
    <property type="evidence" value="ECO:0007669"/>
    <property type="project" value="UniProtKB-KW"/>
</dbReference>
<dbReference type="Gene3D" id="3.90.79.10">
    <property type="entry name" value="Nucleoside Triphosphate Pyrophosphohydrolase"/>
    <property type="match status" value="1"/>
</dbReference>
<dbReference type="InterPro" id="IPR020084">
    <property type="entry name" value="NUDIX_hydrolase_CS"/>
</dbReference>
<evidence type="ECO:0000256" key="12">
    <source>
        <dbReference type="RuleBase" id="RU003476"/>
    </source>
</evidence>
<dbReference type="InterPro" id="IPR020476">
    <property type="entry name" value="Nudix_hydrolase"/>
</dbReference>
<evidence type="ECO:0000256" key="11">
    <source>
        <dbReference type="ARBA" id="ARBA00038905"/>
    </source>
</evidence>
<dbReference type="InterPro" id="IPR047127">
    <property type="entry name" value="MutT-like"/>
</dbReference>
<dbReference type="CDD" id="cd03425">
    <property type="entry name" value="NUDIX_MutT_NudA_like"/>
    <property type="match status" value="1"/>
</dbReference>
<evidence type="ECO:0000256" key="6">
    <source>
        <dbReference type="ARBA" id="ARBA00022763"/>
    </source>
</evidence>
<name>A0A1G8HS02_9CLOT</name>
<dbReference type="GO" id="GO:0006281">
    <property type="term" value="P:DNA repair"/>
    <property type="evidence" value="ECO:0007669"/>
    <property type="project" value="UniProtKB-KW"/>
</dbReference>
<evidence type="ECO:0000256" key="9">
    <source>
        <dbReference type="ARBA" id="ARBA00023204"/>
    </source>
</evidence>
<dbReference type="GO" id="GO:0044716">
    <property type="term" value="F:8-oxo-GDP phosphatase activity"/>
    <property type="evidence" value="ECO:0007669"/>
    <property type="project" value="TreeGrafter"/>
</dbReference>
<keyword evidence="3" id="KW-0515">Mutator protein</keyword>
<comment type="cofactor">
    <cofactor evidence="1">
        <name>Mg(2+)</name>
        <dbReference type="ChEBI" id="CHEBI:18420"/>
    </cofactor>
</comment>
<organism evidence="14 15">
    <name type="scientific">Proteiniclasticum ruminis</name>
    <dbReference type="NCBI Taxonomy" id="398199"/>
    <lineage>
        <taxon>Bacteria</taxon>
        <taxon>Bacillati</taxon>
        <taxon>Bacillota</taxon>
        <taxon>Clostridia</taxon>
        <taxon>Eubacteriales</taxon>
        <taxon>Clostridiaceae</taxon>
        <taxon>Proteiniclasticum</taxon>
    </lineage>
</organism>
<sequence>MKTIEVVAAIFKRGDLFLCMQRNESPLKYISRKFEFPGGKIEPGEQREVALQRELHEEMDLTISVSQEQYLMTVDHTYPDFRIIMHGYLIEVDDLKFTLNDHRAFRWIERKNLLLLDWAPADVPIVEKLMREI</sequence>
<keyword evidence="6" id="KW-0227">DNA damage</keyword>
<evidence type="ECO:0000313" key="15">
    <source>
        <dbReference type="Proteomes" id="UP000183255"/>
    </source>
</evidence>